<comment type="caution">
    <text evidence="2">The sequence shown here is derived from an EMBL/GenBank/DDBJ whole genome shotgun (WGS) entry which is preliminary data.</text>
</comment>
<dbReference type="InterPro" id="IPR029068">
    <property type="entry name" value="Glyas_Bleomycin-R_OHBP_Dase"/>
</dbReference>
<organism evidence="2 3">
    <name type="scientific">Vagococcus allomyrinae</name>
    <dbReference type="NCBI Taxonomy" id="2794353"/>
    <lineage>
        <taxon>Bacteria</taxon>
        <taxon>Bacillati</taxon>
        <taxon>Bacillota</taxon>
        <taxon>Bacilli</taxon>
        <taxon>Lactobacillales</taxon>
        <taxon>Enterococcaceae</taxon>
        <taxon>Vagococcus</taxon>
    </lineage>
</organism>
<dbReference type="SUPFAM" id="SSF54593">
    <property type="entry name" value="Glyoxalase/Bleomycin resistance protein/Dihydroxybiphenyl dioxygenase"/>
    <property type="match status" value="2"/>
</dbReference>
<protein>
    <submittedName>
        <fullName evidence="2">VOC family protein</fullName>
    </submittedName>
</protein>
<proteinExistence type="predicted"/>
<dbReference type="RefSeq" id="WP_209530840.1">
    <property type="nucleotide sequence ID" value="NZ_JAEEGA010000013.1"/>
</dbReference>
<feature type="domain" description="VOC" evidence="1">
    <location>
        <begin position="164"/>
        <end position="280"/>
    </location>
</feature>
<dbReference type="Gene3D" id="3.10.180.10">
    <property type="entry name" value="2,3-Dihydroxybiphenyl 1,2-Dioxygenase, domain 1"/>
    <property type="match status" value="2"/>
</dbReference>
<gene>
    <name evidence="2" type="ORF">I6N95_18600</name>
</gene>
<keyword evidence="3" id="KW-1185">Reference proteome</keyword>
<dbReference type="EMBL" id="JAEEGA010000013">
    <property type="protein sequence ID" value="MBP1043029.1"/>
    <property type="molecule type" value="Genomic_DNA"/>
</dbReference>
<evidence type="ECO:0000259" key="1">
    <source>
        <dbReference type="PROSITE" id="PS51819"/>
    </source>
</evidence>
<dbReference type="InterPro" id="IPR004360">
    <property type="entry name" value="Glyas_Fos-R_dOase_dom"/>
</dbReference>
<evidence type="ECO:0000313" key="3">
    <source>
        <dbReference type="Proteomes" id="UP000674938"/>
    </source>
</evidence>
<evidence type="ECO:0000313" key="2">
    <source>
        <dbReference type="EMBL" id="MBP1043029.1"/>
    </source>
</evidence>
<accession>A0A940PDQ1</accession>
<name>A0A940PDQ1_9ENTE</name>
<feature type="domain" description="VOC" evidence="1">
    <location>
        <begin position="7"/>
        <end position="122"/>
    </location>
</feature>
<dbReference type="InterPro" id="IPR037523">
    <property type="entry name" value="VOC_core"/>
</dbReference>
<reference evidence="2" key="1">
    <citation type="submission" date="2020-12" db="EMBL/GenBank/DDBJ databases">
        <title>Vagococcus allomyrinae sp. nov. and Enterococcus lavae sp. nov., isolated from the larvae of Allomyrina dichotoma.</title>
        <authorList>
            <person name="Lee S.D."/>
        </authorList>
    </citation>
    <scope>NUCLEOTIDE SEQUENCE</scope>
    <source>
        <strain evidence="2">BWB3-3</strain>
    </source>
</reference>
<dbReference type="AlphaFoldDB" id="A0A940PDQ1"/>
<dbReference type="PANTHER" id="PTHR43279:SF1">
    <property type="entry name" value="CATECHOL-2,3-DIOXYGENASE"/>
    <property type="match status" value="1"/>
</dbReference>
<dbReference type="PANTHER" id="PTHR43279">
    <property type="entry name" value="CATECHOL-2,3-DIOXYGENASE"/>
    <property type="match status" value="1"/>
</dbReference>
<dbReference type="Pfam" id="PF00903">
    <property type="entry name" value="Glyoxalase"/>
    <property type="match status" value="2"/>
</dbReference>
<dbReference type="Proteomes" id="UP000674938">
    <property type="component" value="Unassembled WGS sequence"/>
</dbReference>
<dbReference type="PROSITE" id="PS51819">
    <property type="entry name" value="VOC"/>
    <property type="match status" value="2"/>
</dbReference>
<sequence length="280" mass="31234">MNLNNYKIQTVTLNARDLTKMTQFYEETMGLTLLAKTEDTVKLGIKRTGEILLELVHTTEPQERTSGLYHVAYLLPNRAALGNFLRHLAISQYPIQGASDHGYSEAVYLADPEGNGIEVYADKPEDQWDLRDNGIIVGVTEAMDVEGVLAAATQEFQHLADETFIGHVHLAVSTVPETSSFFHEVLGFTITTEFGQQAAFYGKDGYHHQFAGNIWTTRNFPDNQDGTPGINEILVNVSDQVMAETQGAMKTQNYPFTIEEQALVFHDPNGIKFRYVVATN</sequence>